<keyword evidence="4" id="KW-1185">Reference proteome</keyword>
<evidence type="ECO:0000256" key="1">
    <source>
        <dbReference type="SAM" id="MobiDB-lite"/>
    </source>
</evidence>
<name>A0AAQ3KAQ3_9LILI</name>
<reference evidence="3 4" key="1">
    <citation type="submission" date="2023-10" db="EMBL/GenBank/DDBJ databases">
        <title>Chromosome-scale genome assembly provides insights into flower coloration mechanisms of Canna indica.</title>
        <authorList>
            <person name="Li C."/>
        </authorList>
    </citation>
    <scope>NUCLEOTIDE SEQUENCE [LARGE SCALE GENOMIC DNA]</scope>
    <source>
        <tissue evidence="3">Flower</tissue>
    </source>
</reference>
<dbReference type="EMBL" id="CP136893">
    <property type="protein sequence ID" value="WOL03002.1"/>
    <property type="molecule type" value="Genomic_DNA"/>
</dbReference>
<organism evidence="3 4">
    <name type="scientific">Canna indica</name>
    <name type="common">Indian-shot</name>
    <dbReference type="NCBI Taxonomy" id="4628"/>
    <lineage>
        <taxon>Eukaryota</taxon>
        <taxon>Viridiplantae</taxon>
        <taxon>Streptophyta</taxon>
        <taxon>Embryophyta</taxon>
        <taxon>Tracheophyta</taxon>
        <taxon>Spermatophyta</taxon>
        <taxon>Magnoliopsida</taxon>
        <taxon>Liliopsida</taxon>
        <taxon>Zingiberales</taxon>
        <taxon>Cannaceae</taxon>
        <taxon>Canna</taxon>
    </lineage>
</organism>
<evidence type="ECO:0000313" key="4">
    <source>
        <dbReference type="Proteomes" id="UP001327560"/>
    </source>
</evidence>
<gene>
    <name evidence="3" type="ORF">Cni_G11722</name>
</gene>
<evidence type="ECO:0000256" key="2">
    <source>
        <dbReference type="SAM" id="Phobius"/>
    </source>
</evidence>
<keyword evidence="2" id="KW-1133">Transmembrane helix</keyword>
<evidence type="ECO:0000313" key="3">
    <source>
        <dbReference type="EMBL" id="WOL03002.1"/>
    </source>
</evidence>
<keyword evidence="2" id="KW-0812">Transmembrane</keyword>
<proteinExistence type="predicted"/>
<feature type="region of interest" description="Disordered" evidence="1">
    <location>
        <begin position="44"/>
        <end position="69"/>
    </location>
</feature>
<sequence>MLSSNATSTPPPPAAKRGFLRRAVPFLLTANVAVGVYVLLRTSRKQPSEKGEEAGKEVPAAPVTTTESSEITEKKPVIVPIPASLKILPPVAEQEQRELFKWMLEEKRKVKPSNRAEKKKINEEKALLKQFIRAKTFPSIY</sequence>
<dbReference type="Proteomes" id="UP001327560">
    <property type="component" value="Chromosome 4"/>
</dbReference>
<keyword evidence="2" id="KW-0472">Membrane</keyword>
<feature type="transmembrane region" description="Helical" evidence="2">
    <location>
        <begin position="20"/>
        <end position="40"/>
    </location>
</feature>
<dbReference type="AlphaFoldDB" id="A0AAQ3KAQ3"/>
<dbReference type="PANTHER" id="PTHR34364">
    <property type="entry name" value="WAS/WASL-INTERACTING FAMILY PROTEIN"/>
    <property type="match status" value="1"/>
</dbReference>
<dbReference type="PANTHER" id="PTHR34364:SF1">
    <property type="entry name" value="WAS_WASL-INTERACTING FAMILY PROTEIN"/>
    <property type="match status" value="1"/>
</dbReference>
<protein>
    <submittedName>
        <fullName evidence="3">Uncharacterized protein</fullName>
    </submittedName>
</protein>
<feature type="compositionally biased region" description="Basic and acidic residues" evidence="1">
    <location>
        <begin position="46"/>
        <end position="56"/>
    </location>
</feature>
<accession>A0AAQ3KAQ3</accession>